<dbReference type="EMBL" id="JANPWB010000011">
    <property type="protein sequence ID" value="KAJ1132443.1"/>
    <property type="molecule type" value="Genomic_DNA"/>
</dbReference>
<feature type="compositionally biased region" description="Basic and acidic residues" evidence="1">
    <location>
        <begin position="48"/>
        <end position="58"/>
    </location>
</feature>
<name>A0AAV7PW55_PLEWA</name>
<organism evidence="2 3">
    <name type="scientific">Pleurodeles waltl</name>
    <name type="common">Iberian ribbed newt</name>
    <dbReference type="NCBI Taxonomy" id="8319"/>
    <lineage>
        <taxon>Eukaryota</taxon>
        <taxon>Metazoa</taxon>
        <taxon>Chordata</taxon>
        <taxon>Craniata</taxon>
        <taxon>Vertebrata</taxon>
        <taxon>Euteleostomi</taxon>
        <taxon>Amphibia</taxon>
        <taxon>Batrachia</taxon>
        <taxon>Caudata</taxon>
        <taxon>Salamandroidea</taxon>
        <taxon>Salamandridae</taxon>
        <taxon>Pleurodelinae</taxon>
        <taxon>Pleurodeles</taxon>
    </lineage>
</organism>
<feature type="compositionally biased region" description="Basic and acidic residues" evidence="1">
    <location>
        <begin position="13"/>
        <end position="23"/>
    </location>
</feature>
<comment type="caution">
    <text evidence="2">The sequence shown here is derived from an EMBL/GenBank/DDBJ whole genome shotgun (WGS) entry which is preliminary data.</text>
</comment>
<feature type="region of interest" description="Disordered" evidence="1">
    <location>
        <begin position="1"/>
        <end position="115"/>
    </location>
</feature>
<evidence type="ECO:0000313" key="3">
    <source>
        <dbReference type="Proteomes" id="UP001066276"/>
    </source>
</evidence>
<gene>
    <name evidence="2" type="ORF">NDU88_010755</name>
</gene>
<feature type="compositionally biased region" description="Basic and acidic residues" evidence="1">
    <location>
        <begin position="106"/>
        <end position="115"/>
    </location>
</feature>
<accession>A0AAV7PW55</accession>
<protein>
    <submittedName>
        <fullName evidence="2">Uncharacterized protein</fullName>
    </submittedName>
</protein>
<dbReference type="AlphaFoldDB" id="A0AAV7PW55"/>
<evidence type="ECO:0000313" key="2">
    <source>
        <dbReference type="EMBL" id="KAJ1132443.1"/>
    </source>
</evidence>
<reference evidence="2" key="1">
    <citation type="journal article" date="2022" name="bioRxiv">
        <title>Sequencing and chromosome-scale assembly of the giantPleurodeles waltlgenome.</title>
        <authorList>
            <person name="Brown T."/>
            <person name="Elewa A."/>
            <person name="Iarovenko S."/>
            <person name="Subramanian E."/>
            <person name="Araus A.J."/>
            <person name="Petzold A."/>
            <person name="Susuki M."/>
            <person name="Suzuki K.-i.T."/>
            <person name="Hayashi T."/>
            <person name="Toyoda A."/>
            <person name="Oliveira C."/>
            <person name="Osipova E."/>
            <person name="Leigh N.D."/>
            <person name="Simon A."/>
            <person name="Yun M.H."/>
        </authorList>
    </citation>
    <scope>NUCLEOTIDE SEQUENCE</scope>
    <source>
        <strain evidence="2">20211129_DDA</strain>
        <tissue evidence="2">Liver</tissue>
    </source>
</reference>
<keyword evidence="3" id="KW-1185">Reference proteome</keyword>
<evidence type="ECO:0000256" key="1">
    <source>
        <dbReference type="SAM" id="MobiDB-lite"/>
    </source>
</evidence>
<feature type="compositionally biased region" description="Basic residues" evidence="1">
    <location>
        <begin position="82"/>
        <end position="92"/>
    </location>
</feature>
<sequence length="115" mass="12654">MVTLQNASGTAFRGRDDKTRTDSPAEGEDAADQRAGDGERDPDEEDGDRPFEGGERTGDSATVGKSSRGARHDPGGSWLAKLTKRQNAHPRFRKPEQKRVTCRLKIPKDRGYKVS</sequence>
<proteinExistence type="predicted"/>
<dbReference type="Proteomes" id="UP001066276">
    <property type="component" value="Chromosome 7"/>
</dbReference>